<feature type="signal peptide" evidence="8">
    <location>
        <begin position="1"/>
        <end position="24"/>
    </location>
</feature>
<keyword evidence="5 9" id="KW-0326">Glycosidase</keyword>
<proteinExistence type="predicted"/>
<dbReference type="CAZy" id="CBM37">
    <property type="family name" value="Carbohydrate-Binding Module Family 37"/>
</dbReference>
<dbReference type="InterPro" id="IPR027390">
    <property type="entry name" value="Endoglucanase_F_dom3"/>
</dbReference>
<dbReference type="GO" id="GO:0030245">
    <property type="term" value="P:cellulose catabolic process"/>
    <property type="evidence" value="ECO:0007669"/>
    <property type="project" value="UniProtKB-KW"/>
</dbReference>
<feature type="active site" description="Proton donor" evidence="7">
    <location>
        <position position="102"/>
    </location>
</feature>
<accession>B9W4V5</accession>
<organism evidence="9">
    <name type="scientific">Ruminococcus albus</name>
    <dbReference type="NCBI Taxonomy" id="1264"/>
    <lineage>
        <taxon>Bacteria</taxon>
        <taxon>Bacillati</taxon>
        <taxon>Bacillota</taxon>
        <taxon>Clostridia</taxon>
        <taxon>Eubacteriales</taxon>
        <taxon>Oscillospiraceae</taxon>
        <taxon>Ruminococcus</taxon>
    </lineage>
</organism>
<dbReference type="SUPFAM" id="SSF48208">
    <property type="entry name" value="Six-hairpin glycosidases"/>
    <property type="match status" value="1"/>
</dbReference>
<evidence type="ECO:0000256" key="8">
    <source>
        <dbReference type="SAM" id="SignalP"/>
    </source>
</evidence>
<gene>
    <name evidence="9" type="primary">cel48A</name>
</gene>
<keyword evidence="1 8" id="KW-0732">Signal</keyword>
<evidence type="ECO:0000256" key="6">
    <source>
        <dbReference type="ARBA" id="ARBA00023326"/>
    </source>
</evidence>
<dbReference type="GO" id="GO:0008810">
    <property type="term" value="F:cellulase activity"/>
    <property type="evidence" value="ECO:0007669"/>
    <property type="project" value="UniProtKB-EC"/>
</dbReference>
<dbReference type="EC" id="3.2.1.4" evidence="9"/>
<evidence type="ECO:0000256" key="7">
    <source>
        <dbReference type="PIRSR" id="PIRSR600556-1"/>
    </source>
</evidence>
<keyword evidence="6" id="KW-0624">Polysaccharide degradation</keyword>
<dbReference type="AlphaFoldDB" id="B9W4V5"/>
<evidence type="ECO:0000256" key="5">
    <source>
        <dbReference type="ARBA" id="ARBA00023295"/>
    </source>
</evidence>
<evidence type="ECO:0000313" key="9">
    <source>
        <dbReference type="EMBL" id="CAS03459.1"/>
    </source>
</evidence>
<feature type="active site" description="Nucleophile" evidence="7">
    <location>
        <position position="281"/>
    </location>
</feature>
<dbReference type="Gene3D" id="1.50.10.10">
    <property type="match status" value="1"/>
</dbReference>
<keyword evidence="3" id="KW-0136">Cellulose degradation</keyword>
<dbReference type="InterPro" id="IPR000556">
    <property type="entry name" value="Glyco_hydro_48F"/>
</dbReference>
<dbReference type="InterPro" id="IPR008928">
    <property type="entry name" value="6-hairpin_glycosidase_sf"/>
</dbReference>
<feature type="chain" id="PRO_5002893978" evidence="8">
    <location>
        <begin position="25"/>
        <end position="881"/>
    </location>
</feature>
<reference evidence="9" key="1">
    <citation type="journal article" date="2009" name="Arch. Microbiol.">
        <title>Proteomic identification of CBM37-containing cellulases produced by the rumen cellulolytic bacterium Ruminococcus albus 20 and their putative involvement in bacterial adhesion to cellulose.</title>
        <authorList>
            <person name="Rakotoarivonina H."/>
            <person name="Terrie C."/>
            <person name="Chambon C."/>
            <person name="Forano E."/>
            <person name="Mosoni P."/>
        </authorList>
    </citation>
    <scope>NUCLEOTIDE SEQUENCE</scope>
    <source>
        <strain evidence="9">20</strain>
    </source>
</reference>
<dbReference type="EMBL" id="FM872296">
    <property type="protein sequence ID" value="CAS03459.1"/>
    <property type="molecule type" value="Genomic_DNA"/>
</dbReference>
<dbReference type="InterPro" id="IPR023309">
    <property type="entry name" value="Endo-1-4-beta-glucanase_dom2"/>
</dbReference>
<dbReference type="Gene3D" id="4.10.870.10">
    <property type="entry name" value="Endo-1,4-beta-glucanase f. Domain 3"/>
    <property type="match status" value="1"/>
</dbReference>
<keyword evidence="2 9" id="KW-0378">Hydrolase</keyword>
<evidence type="ECO:0000256" key="4">
    <source>
        <dbReference type="ARBA" id="ARBA00023277"/>
    </source>
</evidence>
<dbReference type="Pfam" id="PF02011">
    <property type="entry name" value="Glyco_hydro_48"/>
    <property type="match status" value="1"/>
</dbReference>
<dbReference type="PRINTS" id="PR00844">
    <property type="entry name" value="GLHYDRLASE48"/>
</dbReference>
<dbReference type="InterPro" id="IPR012341">
    <property type="entry name" value="6hp_glycosidase-like_sf"/>
</dbReference>
<evidence type="ECO:0000256" key="1">
    <source>
        <dbReference type="ARBA" id="ARBA00022729"/>
    </source>
</evidence>
<evidence type="ECO:0000256" key="3">
    <source>
        <dbReference type="ARBA" id="ARBA00023001"/>
    </source>
</evidence>
<dbReference type="Gene3D" id="2.170.160.10">
    <property type="entry name" value="Endo-1,4-beta-glucanase f. Domain 2"/>
    <property type="match status" value="1"/>
</dbReference>
<keyword evidence="4" id="KW-0119">Carbohydrate metabolism</keyword>
<dbReference type="CAZy" id="GH48">
    <property type="family name" value="Glycoside Hydrolase Family 48"/>
</dbReference>
<evidence type="ECO:0000256" key="2">
    <source>
        <dbReference type="ARBA" id="ARBA00022801"/>
    </source>
</evidence>
<sequence>MLPKKMKAAVASILTVAMTTNVFAATVVPASAAGTRTKPNKYGDSTYAQRFMSLYDDVITNGQANGYLSKNNGGSGSFGIPYHSREEVIIEAPDYGHETTSEAMSYLVWVAAMHDNIVKNSGENFSGASANDLQKAWKTMEVMIPDVQDNFWQSSSVSAQYCGEYDTPDQCPGAWAGEASKTAENPIFNKFTRVYSGKNNQGGLYLMHWLADVDNWYGFGQGTEFTFINTFQRGEQESCWETVPFPCVEEKKYGNSQQGLKGIFNRDTTVTNQWAYTNAPDAEDRAIQGVYDAIKWNVSNSTVNAKAAEMGDELRNNMYDKYYQQISQNTSWTNGNAGDNSKHYLMNWYTSWGGALKGSGQNWCWQIGCSHAHEFYQNPLAAYALLTDLSSGMKADGAKQDYQKSLERQLEFYLWLQSKDGPIAGGATNSYKGRYETYPSGVPTFYGMMYVEHPVYADPGSNHWTGNQVWAVQRLAELYYWVKQNRGDNTGVRPGGMSMEAALEQILDKWCAWFVNNTVLTSDGDFYMPSNLDWQGQPDSWNGSATSNSGLSCTISGYGNTDLGCVSSLANTLLYYAKAKGVKGSDINGMTYSSVGGKFNYNIEGASNVKAGTKTYTANDSALPKASLYLAKELIDRSWALGRDDLGMSRTEHNPSLARFFSQTVWIPENYNGTMPNGDKLANGATFESIRTMYEGNCAGTPTSTEAINLVKELKAAYNKDVQNGAKWDSKYSASDPEGQAQIAGFKNVAKVDLNYHRFWHAGDDMMALGVMANLYGDELSPIPVPEEKTYPTNIKVTYSEQFHQMRFTWDKVKNADKYGIAVYLAGKWRIQTSNITTNSYTSPKNMTPGMSYKVAIAARVNGTWDVVNALKYSVVNVTVK</sequence>
<protein>
    <submittedName>
        <fullName evidence="9">Cel48A protein</fullName>
        <ecNumber evidence="9">3.2.1.4</ecNumber>
    </submittedName>
</protein>
<name>B9W4V5_RUMAL</name>